<dbReference type="PANTHER" id="PTHR43460">
    <property type="entry name" value="METHYLTRANSFERASE"/>
    <property type="match status" value="1"/>
</dbReference>
<gene>
    <name evidence="1" type="ORF">JKJ07_11220</name>
</gene>
<keyword evidence="1" id="KW-0808">Transferase</keyword>
<dbReference type="InterPro" id="IPR029063">
    <property type="entry name" value="SAM-dependent_MTases_sf"/>
</dbReference>
<keyword evidence="1" id="KW-0489">Methyltransferase</keyword>
<evidence type="ECO:0000313" key="1">
    <source>
        <dbReference type="EMBL" id="MBL7254883.1"/>
    </source>
</evidence>
<reference evidence="1 2" key="1">
    <citation type="submission" date="2021-01" db="EMBL/GenBank/DDBJ databases">
        <title>Actinoplanes sp. nov. LDG1-01 isolated from lichen.</title>
        <authorList>
            <person name="Saeng-In P."/>
            <person name="Phongsopitanun W."/>
            <person name="Kanchanasin P."/>
            <person name="Yuki M."/>
            <person name="Kudo T."/>
            <person name="Ohkuma M."/>
            <person name="Tanasupawat S."/>
        </authorList>
    </citation>
    <scope>NUCLEOTIDE SEQUENCE [LARGE SCALE GENOMIC DNA]</scope>
    <source>
        <strain evidence="1 2">LDG1-01</strain>
    </source>
</reference>
<dbReference type="InterPro" id="IPR052939">
    <property type="entry name" value="23S_rRNA_MeTrnsfrase_RlmA"/>
</dbReference>
<dbReference type="GO" id="GO:0032259">
    <property type="term" value="P:methylation"/>
    <property type="evidence" value="ECO:0007669"/>
    <property type="project" value="UniProtKB-KW"/>
</dbReference>
<dbReference type="GO" id="GO:0008168">
    <property type="term" value="F:methyltransferase activity"/>
    <property type="evidence" value="ECO:0007669"/>
    <property type="project" value="UniProtKB-KW"/>
</dbReference>
<name>A0ABS1VJN8_9ACTN</name>
<comment type="caution">
    <text evidence="1">The sequence shown here is derived from an EMBL/GenBank/DDBJ whole genome shotgun (WGS) entry which is preliminary data.</text>
</comment>
<accession>A0ABS1VJN8</accession>
<sequence length="244" mass="26805">MNDFDALLDEAAAVSLDGWDFSWFAGRATEQRPSWGYADLVAERLTTAGRALDVQTGGGEVFAYAIDKARAPGLLVATEAWMPQVARTRVPTVVATAGLPFSDGAFDLVVSRHPVNTDWAGTARVVRETGIFLSQQIGAGSNRELSEAMMGPLPPPDRQHPEQIRAAAEAAGFEVVQLKAERLRAEFYDIGAVAHFLRKVVWTVPGFTIEKYRDRLRAVHEEITVKGMFVSHATRVLIEARKWA</sequence>
<dbReference type="PANTHER" id="PTHR43460:SF1">
    <property type="entry name" value="METHYLTRANSFERASE TYPE 11 DOMAIN-CONTAINING PROTEIN"/>
    <property type="match status" value="1"/>
</dbReference>
<dbReference type="RefSeq" id="WP_202991387.1">
    <property type="nucleotide sequence ID" value="NZ_JAENHO010000003.1"/>
</dbReference>
<dbReference type="SUPFAM" id="SSF53335">
    <property type="entry name" value="S-adenosyl-L-methionine-dependent methyltransferases"/>
    <property type="match status" value="1"/>
</dbReference>
<dbReference type="Proteomes" id="UP000598996">
    <property type="component" value="Unassembled WGS sequence"/>
</dbReference>
<dbReference type="Gene3D" id="3.40.50.150">
    <property type="entry name" value="Vaccinia Virus protein VP39"/>
    <property type="match status" value="1"/>
</dbReference>
<organism evidence="1 2">
    <name type="scientific">Paractinoplanes lichenicola</name>
    <dbReference type="NCBI Taxonomy" id="2802976"/>
    <lineage>
        <taxon>Bacteria</taxon>
        <taxon>Bacillati</taxon>
        <taxon>Actinomycetota</taxon>
        <taxon>Actinomycetes</taxon>
        <taxon>Micromonosporales</taxon>
        <taxon>Micromonosporaceae</taxon>
        <taxon>Paractinoplanes</taxon>
    </lineage>
</organism>
<dbReference type="EMBL" id="JAENHO010000003">
    <property type="protein sequence ID" value="MBL7254883.1"/>
    <property type="molecule type" value="Genomic_DNA"/>
</dbReference>
<proteinExistence type="predicted"/>
<protein>
    <submittedName>
        <fullName evidence="1">SAM-dependent methyltransferase</fullName>
    </submittedName>
</protein>
<keyword evidence="2" id="KW-1185">Reference proteome</keyword>
<evidence type="ECO:0000313" key="2">
    <source>
        <dbReference type="Proteomes" id="UP000598996"/>
    </source>
</evidence>